<dbReference type="InterPro" id="IPR011330">
    <property type="entry name" value="Glyco_hydro/deAcase_b/a-brl"/>
</dbReference>
<dbReference type="HOGENOM" id="CLU_029940_1_0_1"/>
<gene>
    <name evidence="2" type="ORF">HMPREF1541_04684</name>
</gene>
<dbReference type="OrthoDB" id="2125469at2759"/>
<dbReference type="STRING" id="1220924.W2RVF7"/>
<dbReference type="Gene3D" id="3.20.20.370">
    <property type="entry name" value="Glycoside hydrolase/deacetylase"/>
    <property type="match status" value="1"/>
</dbReference>
<keyword evidence="3" id="KW-1185">Reference proteome</keyword>
<dbReference type="AlphaFoldDB" id="W2RVF7"/>
<dbReference type="InterPro" id="IPR037950">
    <property type="entry name" value="PgdA-like"/>
</dbReference>
<dbReference type="InterPro" id="IPR002509">
    <property type="entry name" value="NODB_dom"/>
</dbReference>
<accession>W2RVF7</accession>
<dbReference type="RefSeq" id="XP_008717250.1">
    <property type="nucleotide sequence ID" value="XM_008719028.1"/>
</dbReference>
<dbReference type="GeneID" id="19972023"/>
<dbReference type="eggNOG" id="ENOG502SIUI">
    <property type="taxonomic scope" value="Eukaryota"/>
</dbReference>
<evidence type="ECO:0000313" key="2">
    <source>
        <dbReference type="EMBL" id="ETN40407.1"/>
    </source>
</evidence>
<dbReference type="InParanoid" id="W2RVF7"/>
<proteinExistence type="predicted"/>
<dbReference type="Proteomes" id="UP000030752">
    <property type="component" value="Unassembled WGS sequence"/>
</dbReference>
<reference evidence="2 3" key="1">
    <citation type="submission" date="2013-03" db="EMBL/GenBank/DDBJ databases">
        <title>The Genome Sequence of Phialophora europaea CBS 101466.</title>
        <authorList>
            <consortium name="The Broad Institute Genomics Platform"/>
            <person name="Cuomo C."/>
            <person name="de Hoog S."/>
            <person name="Gorbushina A."/>
            <person name="Walker B."/>
            <person name="Young S.K."/>
            <person name="Zeng Q."/>
            <person name="Gargeya S."/>
            <person name="Fitzgerald M."/>
            <person name="Haas B."/>
            <person name="Abouelleil A."/>
            <person name="Allen A.W."/>
            <person name="Alvarado L."/>
            <person name="Arachchi H.M."/>
            <person name="Berlin A.M."/>
            <person name="Chapman S.B."/>
            <person name="Gainer-Dewar J."/>
            <person name="Goldberg J."/>
            <person name="Griggs A."/>
            <person name="Gujja S."/>
            <person name="Hansen M."/>
            <person name="Howarth C."/>
            <person name="Imamovic A."/>
            <person name="Ireland A."/>
            <person name="Larimer J."/>
            <person name="McCowan C."/>
            <person name="Murphy C."/>
            <person name="Pearson M."/>
            <person name="Poon T.W."/>
            <person name="Priest M."/>
            <person name="Roberts A."/>
            <person name="Saif S."/>
            <person name="Shea T."/>
            <person name="Sisk P."/>
            <person name="Sykes S."/>
            <person name="Wortman J."/>
            <person name="Nusbaum C."/>
            <person name="Birren B."/>
        </authorList>
    </citation>
    <scope>NUCLEOTIDE SEQUENCE [LARGE SCALE GENOMIC DNA]</scope>
    <source>
        <strain evidence="2 3">CBS 101466</strain>
    </source>
</reference>
<dbReference type="GO" id="GO:0016810">
    <property type="term" value="F:hydrolase activity, acting on carbon-nitrogen (but not peptide) bonds"/>
    <property type="evidence" value="ECO:0007669"/>
    <property type="project" value="InterPro"/>
</dbReference>
<evidence type="ECO:0000313" key="3">
    <source>
        <dbReference type="Proteomes" id="UP000030752"/>
    </source>
</evidence>
<dbReference type="VEuPathDB" id="FungiDB:HMPREF1541_04684"/>
<feature type="domain" description="NodB homology" evidence="1">
    <location>
        <begin position="30"/>
        <end position="167"/>
    </location>
</feature>
<dbReference type="EMBL" id="KB822720">
    <property type="protein sequence ID" value="ETN40407.1"/>
    <property type="molecule type" value="Genomic_DNA"/>
</dbReference>
<dbReference type="PANTHER" id="PTHR47561:SF1">
    <property type="entry name" value="POLYSACCHARIDE DEACETYLASE FAMILY PROTEIN (AFU_ORTHOLOGUE AFUA_6G05030)"/>
    <property type="match status" value="1"/>
</dbReference>
<organism evidence="2 3">
    <name type="scientific">Cyphellophora europaea (strain CBS 101466)</name>
    <name type="common">Phialophora europaea</name>
    <dbReference type="NCBI Taxonomy" id="1220924"/>
    <lineage>
        <taxon>Eukaryota</taxon>
        <taxon>Fungi</taxon>
        <taxon>Dikarya</taxon>
        <taxon>Ascomycota</taxon>
        <taxon>Pezizomycotina</taxon>
        <taxon>Eurotiomycetes</taxon>
        <taxon>Chaetothyriomycetidae</taxon>
        <taxon>Chaetothyriales</taxon>
        <taxon>Cyphellophoraceae</taxon>
        <taxon>Cyphellophora</taxon>
    </lineage>
</organism>
<sequence>MPKKVLCGYGIDVDAVSNWLNTKDGTPVDVTNVSRGVFGATVGIDRLLKLLDKHNIKATWFTPAHSLESFPKQMAKVRDAGHEIGLHGYTHEYMSLLSTQQERDVLQKSIDVLTAFTGKKPKGFTAPAWTPSRATIELLEEAAIEYDHSFMHHDSQMYYAPYTAETNVETNYQSAEASEWMKPMSALKPSKIVEIPANWHVDDWPPFQAKAAIGAGFIDPHHIERFWKEQFEYCYAEYEEGFVFPISIHPQVSGKPQVLMMHDRLIEFINSHAGVEWVTFEEMSDRFKNGQFHGVTVEGGVE</sequence>
<dbReference type="Pfam" id="PF01522">
    <property type="entry name" value="Polysacc_deac_1"/>
    <property type="match status" value="1"/>
</dbReference>
<dbReference type="PROSITE" id="PS51677">
    <property type="entry name" value="NODB"/>
    <property type="match status" value="1"/>
</dbReference>
<name>W2RVF7_CYPE1</name>
<dbReference type="CDD" id="cd10938">
    <property type="entry name" value="CE4_HpPgdA_like"/>
    <property type="match status" value="1"/>
</dbReference>
<dbReference type="GO" id="GO:0005975">
    <property type="term" value="P:carbohydrate metabolic process"/>
    <property type="evidence" value="ECO:0007669"/>
    <property type="project" value="InterPro"/>
</dbReference>
<dbReference type="PANTHER" id="PTHR47561">
    <property type="entry name" value="POLYSACCHARIDE DEACETYLASE FAMILY PROTEIN (AFU_ORTHOLOGUE AFUA_6G05030)"/>
    <property type="match status" value="1"/>
</dbReference>
<dbReference type="SUPFAM" id="SSF88713">
    <property type="entry name" value="Glycoside hydrolase/deacetylase"/>
    <property type="match status" value="1"/>
</dbReference>
<protein>
    <recommendedName>
        <fullName evidence="1">NodB homology domain-containing protein</fullName>
    </recommendedName>
</protein>
<evidence type="ECO:0000259" key="1">
    <source>
        <dbReference type="PROSITE" id="PS51677"/>
    </source>
</evidence>